<dbReference type="Proteomes" id="UP000694660">
    <property type="component" value="Unassembled WGS sequence"/>
</dbReference>
<comment type="caution">
    <text evidence="2">The sequence shown here is derived from an EMBL/GenBank/DDBJ whole genome shotgun (WGS) entry which is preliminary data.</text>
</comment>
<dbReference type="Gene3D" id="3.40.47.10">
    <property type="match status" value="1"/>
</dbReference>
<keyword evidence="3" id="KW-1185">Reference proteome</keyword>
<dbReference type="SUPFAM" id="SSF53901">
    <property type="entry name" value="Thiolase-like"/>
    <property type="match status" value="1"/>
</dbReference>
<evidence type="ECO:0000313" key="3">
    <source>
        <dbReference type="Proteomes" id="UP000694660"/>
    </source>
</evidence>
<feature type="domain" description="Beta-ketoacyl synthase-like N-terminal" evidence="1">
    <location>
        <begin position="26"/>
        <end position="235"/>
    </location>
</feature>
<dbReference type="InterPro" id="IPR016039">
    <property type="entry name" value="Thiolase-like"/>
</dbReference>
<name>A0A944DDU9_DENI1</name>
<accession>A0A944DDU9</accession>
<dbReference type="EMBL" id="JAEKFT010000026">
    <property type="protein sequence ID" value="MBT0963226.1"/>
    <property type="molecule type" value="Genomic_DNA"/>
</dbReference>
<protein>
    <submittedName>
        <fullName evidence="2">Beta-ketoacyl synthase chain length factor</fullName>
    </submittedName>
</protein>
<organism evidence="2 3">
    <name type="scientific">Denitromonas iodatirespirans</name>
    <dbReference type="NCBI Taxonomy" id="2795389"/>
    <lineage>
        <taxon>Bacteria</taxon>
        <taxon>Pseudomonadati</taxon>
        <taxon>Pseudomonadota</taxon>
        <taxon>Betaproteobacteria</taxon>
        <taxon>Rhodocyclales</taxon>
        <taxon>Zoogloeaceae</taxon>
        <taxon>Denitromonas</taxon>
    </lineage>
</organism>
<dbReference type="InterPro" id="IPR014030">
    <property type="entry name" value="Ketoacyl_synth_N"/>
</dbReference>
<sequence>MDSFSLPIAAWEAWAPGRTTREEWIDGSSAPSAPPATTADVTFIDPMLRRRLGPVSRMALNVARRCLGDDRGIPMIFASRHGELARTLTLLEGMAAGDEVSPATFSLSVHNAAAGVLSIAHQDTAPATAIAAGEETLGMALVEAAARLSPAQPRLLLVYADAPVPERYQADIAMAESPHALALLFDRDQPRRLQVATRPADGAPSDTMMSLALLPLLTGHRRQAAWTGRHCTWEWTLADA</sequence>
<proteinExistence type="predicted"/>
<evidence type="ECO:0000259" key="1">
    <source>
        <dbReference type="Pfam" id="PF13723"/>
    </source>
</evidence>
<evidence type="ECO:0000313" key="2">
    <source>
        <dbReference type="EMBL" id="MBT0963226.1"/>
    </source>
</evidence>
<dbReference type="GO" id="GO:0016746">
    <property type="term" value="F:acyltransferase activity"/>
    <property type="evidence" value="ECO:0007669"/>
    <property type="project" value="InterPro"/>
</dbReference>
<dbReference type="Pfam" id="PF13723">
    <property type="entry name" value="Ketoacyl-synt_2"/>
    <property type="match status" value="1"/>
</dbReference>
<dbReference type="AlphaFoldDB" id="A0A944DDU9"/>
<gene>
    <name evidence="2" type="ORF">I8J34_18750</name>
</gene>
<dbReference type="RefSeq" id="WP_214363162.1">
    <property type="nucleotide sequence ID" value="NZ_JAEKFT010000026.1"/>
</dbReference>
<reference evidence="3" key="1">
    <citation type="journal article" date="2022" name="ISME J.">
        <title>Genetic and phylogenetic analysis of dissimilatory iodate-reducing bacteria identifies potential niches across the world's oceans.</title>
        <authorList>
            <person name="Reyes-Umana V."/>
            <person name="Henning Z."/>
            <person name="Lee K."/>
            <person name="Barnum T.P."/>
            <person name="Coates J.D."/>
        </authorList>
    </citation>
    <scope>NUCLEOTIDE SEQUENCE [LARGE SCALE GENOMIC DNA]</scope>
    <source>
        <strain evidence="3">IR12</strain>
    </source>
</reference>